<accession>A0A923E2S3</accession>
<feature type="domain" description="Rv2175c C-terminal" evidence="1">
    <location>
        <begin position="63"/>
        <end position="115"/>
    </location>
</feature>
<protein>
    <recommendedName>
        <fullName evidence="1">Rv2175c C-terminal domain-containing protein</fullName>
    </recommendedName>
</protein>
<evidence type="ECO:0000313" key="2">
    <source>
        <dbReference type="EMBL" id="MBB6334839.1"/>
    </source>
</evidence>
<name>A0A923E2S3_9ACTO</name>
<dbReference type="InterPro" id="IPR041098">
    <property type="entry name" value="Rv2175c_C"/>
</dbReference>
<dbReference type="EMBL" id="JACHMK010000001">
    <property type="protein sequence ID" value="MBB6334839.1"/>
    <property type="molecule type" value="Genomic_DNA"/>
</dbReference>
<dbReference type="Pfam" id="PF18367">
    <property type="entry name" value="Rv2175c_C"/>
    <property type="match status" value="1"/>
</dbReference>
<comment type="caution">
    <text evidence="2">The sequence shown here is derived from an EMBL/GenBank/DDBJ whole genome shotgun (WGS) entry which is preliminary data.</text>
</comment>
<dbReference type="RefSeq" id="WP_184452858.1">
    <property type="nucleotide sequence ID" value="NZ_JACHMK010000001.1"/>
</dbReference>
<gene>
    <name evidence="2" type="ORF">HD592_001404</name>
</gene>
<reference evidence="2" key="1">
    <citation type="submission" date="2020-08" db="EMBL/GenBank/DDBJ databases">
        <title>Sequencing the genomes of 1000 actinobacteria strains.</title>
        <authorList>
            <person name="Klenk H.-P."/>
        </authorList>
    </citation>
    <scope>NUCLEOTIDE SEQUENCE</scope>
    <source>
        <strain evidence="2">DSM 10695</strain>
    </source>
</reference>
<proteinExistence type="predicted"/>
<organism evidence="2 3">
    <name type="scientific">Schaalia hyovaginalis</name>
    <dbReference type="NCBI Taxonomy" id="29316"/>
    <lineage>
        <taxon>Bacteria</taxon>
        <taxon>Bacillati</taxon>
        <taxon>Actinomycetota</taxon>
        <taxon>Actinomycetes</taxon>
        <taxon>Actinomycetales</taxon>
        <taxon>Actinomycetaceae</taxon>
        <taxon>Schaalia</taxon>
    </lineage>
</organism>
<keyword evidence="3" id="KW-1185">Reference proteome</keyword>
<sequence length="116" mass="12806">MADFPETVSFEEASRLLGVEPRRIKQLVRDRILFSVALPDGSRGIPREIIVSGENGWEPHFALPGTLTLLSDDGFTPDEAAAWLYTFQEELAQTPMAAILSGRHHRVNAIASTLAF</sequence>
<evidence type="ECO:0000313" key="3">
    <source>
        <dbReference type="Proteomes" id="UP000617426"/>
    </source>
</evidence>
<evidence type="ECO:0000259" key="1">
    <source>
        <dbReference type="Pfam" id="PF18367"/>
    </source>
</evidence>
<dbReference type="AlphaFoldDB" id="A0A923E2S3"/>
<dbReference type="Proteomes" id="UP000617426">
    <property type="component" value="Unassembled WGS sequence"/>
</dbReference>